<dbReference type="Gene3D" id="2.60.40.1180">
    <property type="entry name" value="Golgi alpha-mannosidase II"/>
    <property type="match status" value="1"/>
</dbReference>
<dbReference type="Pfam" id="PF00128">
    <property type="entry name" value="Alpha-amylase"/>
    <property type="match status" value="1"/>
</dbReference>
<dbReference type="PANTHER" id="PTHR10357:SF210">
    <property type="entry name" value="MALTODEXTRIN GLUCOSIDASE"/>
    <property type="match status" value="1"/>
</dbReference>
<evidence type="ECO:0000256" key="1">
    <source>
        <dbReference type="ARBA" id="ARBA00022801"/>
    </source>
</evidence>
<proteinExistence type="predicted"/>
<evidence type="ECO:0000313" key="5">
    <source>
        <dbReference type="Proteomes" id="UP000291189"/>
    </source>
</evidence>
<dbReference type="RefSeq" id="WP_129988346.1">
    <property type="nucleotide sequence ID" value="NZ_SDPU01000028.1"/>
</dbReference>
<dbReference type="CDD" id="cd11338">
    <property type="entry name" value="AmyAc_CMD"/>
    <property type="match status" value="1"/>
</dbReference>
<keyword evidence="2" id="KW-0326">Glycosidase</keyword>
<comment type="caution">
    <text evidence="4">The sequence shown here is derived from an EMBL/GenBank/DDBJ whole genome shotgun (WGS) entry which is preliminary data.</text>
</comment>
<dbReference type="InterPro" id="IPR006047">
    <property type="entry name" value="GH13_cat_dom"/>
</dbReference>
<sequence>MSPSHLFDPHHDGSPRYVLDQAPKLGSTVTVRVWVPDDPRPGATPPDGVWVRSVRDGEPFIVAATPTPAAGAVGLGTWWEAGLLVSNPVTSYRFLLRYDDTYRWLNGAGVHDRDVTDAGDFRVSTEHQLPDWVPDQVGYQVFPDRYAHGGEPVERPAWANPADWDDPVVHRGPDVPFQWFGGTLDGVRERLGHLRDLGATLLYLTPFFAARSNHRYDAASFDEVDPVLGGDEALRRLIDAAHEVGLRVVGDLTTNHTGETHPWFLAAQADPTSAERGFYRIHDDGSYESWLGVPSLPKLDHGSAEMRRRLYDGPDSVVAQWLRHGLDGWRIDVANMTGRLGADDHAHDVAQVIRRTMAAERPDAWLLAEHGHDASLDLAGAGWHGTMDYAGFTRPVWSWLNGGAPGSAVPHGLQFLGLPAPIPVRPGGAVVASLRDAHAAMPWQSRVASTSHLDSHDTPRFRTVAGGGTSGWVDADGLGREKHLLGLALQMTLPGIPVVFMGDELGLTGLDGEHSRTPMPWDRRDEWDHPTYDGYLAWTALRRAHLALRRGGLRWVHVQDDSLTFLREHDDETLLVHVARADHPSVELPLAHVGGLDLLAGAAADVSRDRVRLPAGPGAHLYRCR</sequence>
<evidence type="ECO:0000259" key="3">
    <source>
        <dbReference type="SMART" id="SM00642"/>
    </source>
</evidence>
<dbReference type="AlphaFoldDB" id="A0A4Q5J0G1"/>
<dbReference type="InterPro" id="IPR017853">
    <property type="entry name" value="GH"/>
</dbReference>
<dbReference type="EMBL" id="SDPU01000028">
    <property type="protein sequence ID" value="RYU10755.1"/>
    <property type="molecule type" value="Genomic_DNA"/>
</dbReference>
<dbReference type="SUPFAM" id="SSF81296">
    <property type="entry name" value="E set domains"/>
    <property type="match status" value="1"/>
</dbReference>
<gene>
    <name evidence="4" type="ORF">ETU37_16010</name>
</gene>
<dbReference type="OrthoDB" id="9802433at2"/>
<dbReference type="InterPro" id="IPR014756">
    <property type="entry name" value="Ig_E-set"/>
</dbReference>
<dbReference type="SUPFAM" id="SSF51445">
    <property type="entry name" value="(Trans)glycosidases"/>
    <property type="match status" value="1"/>
</dbReference>
<evidence type="ECO:0000256" key="2">
    <source>
        <dbReference type="ARBA" id="ARBA00023295"/>
    </source>
</evidence>
<feature type="domain" description="Glycosyl hydrolase family 13 catalytic" evidence="3">
    <location>
        <begin position="140"/>
        <end position="542"/>
    </location>
</feature>
<dbReference type="InterPro" id="IPR004185">
    <property type="entry name" value="Glyco_hydro_13_lg-like_dom"/>
</dbReference>
<keyword evidence="5" id="KW-1185">Reference proteome</keyword>
<keyword evidence="1 4" id="KW-0378">Hydrolase</keyword>
<dbReference type="GO" id="GO:0005975">
    <property type="term" value="P:carbohydrate metabolic process"/>
    <property type="evidence" value="ECO:0007669"/>
    <property type="project" value="InterPro"/>
</dbReference>
<protein>
    <submittedName>
        <fullName evidence="4">Glycoside hydrolase family 13 protein</fullName>
    </submittedName>
</protein>
<dbReference type="SMART" id="SM00642">
    <property type="entry name" value="Aamy"/>
    <property type="match status" value="1"/>
</dbReference>
<organism evidence="4 5">
    <name type="scientific">Nocardioides iriomotensis</name>
    <dbReference type="NCBI Taxonomy" id="715784"/>
    <lineage>
        <taxon>Bacteria</taxon>
        <taxon>Bacillati</taxon>
        <taxon>Actinomycetota</taxon>
        <taxon>Actinomycetes</taxon>
        <taxon>Propionibacteriales</taxon>
        <taxon>Nocardioidaceae</taxon>
        <taxon>Nocardioides</taxon>
    </lineage>
</organism>
<name>A0A4Q5J0G1_9ACTN</name>
<evidence type="ECO:0000313" key="4">
    <source>
        <dbReference type="EMBL" id="RYU10755.1"/>
    </source>
</evidence>
<dbReference type="GO" id="GO:0004553">
    <property type="term" value="F:hydrolase activity, hydrolyzing O-glycosyl compounds"/>
    <property type="evidence" value="ECO:0007669"/>
    <property type="project" value="InterPro"/>
</dbReference>
<dbReference type="PANTHER" id="PTHR10357">
    <property type="entry name" value="ALPHA-AMYLASE FAMILY MEMBER"/>
    <property type="match status" value="1"/>
</dbReference>
<dbReference type="Gene3D" id="3.20.20.80">
    <property type="entry name" value="Glycosidases"/>
    <property type="match status" value="1"/>
</dbReference>
<dbReference type="Proteomes" id="UP000291189">
    <property type="component" value="Unassembled WGS sequence"/>
</dbReference>
<dbReference type="CDD" id="cd02857">
    <property type="entry name" value="E_set_CDase_PDE_N"/>
    <property type="match status" value="1"/>
</dbReference>
<accession>A0A4Q5J0G1</accession>
<reference evidence="4 5" key="1">
    <citation type="submission" date="2019-01" db="EMBL/GenBank/DDBJ databases">
        <title>Nocardioides guangzhouensis sp. nov., an actinobacterium isolated from soil.</title>
        <authorList>
            <person name="Fu Y."/>
            <person name="Cai Y."/>
            <person name="Lin Z."/>
            <person name="Chen P."/>
        </authorList>
    </citation>
    <scope>NUCLEOTIDE SEQUENCE [LARGE SCALE GENOMIC DNA]</scope>
    <source>
        <strain evidence="4 5">NBRC 105384</strain>
    </source>
</reference>
<dbReference type="InterPro" id="IPR013780">
    <property type="entry name" value="Glyco_hydro_b"/>
</dbReference>